<evidence type="ECO:0000313" key="2">
    <source>
        <dbReference type="Proteomes" id="UP000324748"/>
    </source>
</evidence>
<dbReference type="Proteomes" id="UP000324748">
    <property type="component" value="Unassembled WGS sequence"/>
</dbReference>
<name>A0A5B0QVU3_PUCGR</name>
<dbReference type="EMBL" id="VSWC01000002">
    <property type="protein sequence ID" value="KAA1117432.1"/>
    <property type="molecule type" value="Genomic_DNA"/>
</dbReference>
<organism evidence="1 2">
    <name type="scientific">Puccinia graminis f. sp. tritici</name>
    <dbReference type="NCBI Taxonomy" id="56615"/>
    <lineage>
        <taxon>Eukaryota</taxon>
        <taxon>Fungi</taxon>
        <taxon>Dikarya</taxon>
        <taxon>Basidiomycota</taxon>
        <taxon>Pucciniomycotina</taxon>
        <taxon>Pucciniomycetes</taxon>
        <taxon>Pucciniales</taxon>
        <taxon>Pucciniaceae</taxon>
        <taxon>Puccinia</taxon>
    </lineage>
</organism>
<comment type="caution">
    <text evidence="1">The sequence shown here is derived from an EMBL/GenBank/DDBJ whole genome shotgun (WGS) entry which is preliminary data.</text>
</comment>
<gene>
    <name evidence="1" type="ORF">PGT21_007190</name>
</gene>
<reference evidence="1 2" key="1">
    <citation type="submission" date="2019-05" db="EMBL/GenBank/DDBJ databases">
        <title>Emergence of the Ug99 lineage of the wheat stem rust pathogen through somatic hybridization.</title>
        <authorList>
            <person name="Li F."/>
            <person name="Upadhyaya N.M."/>
            <person name="Sperschneider J."/>
            <person name="Matny O."/>
            <person name="Nguyen-Phuc H."/>
            <person name="Mago R."/>
            <person name="Raley C."/>
            <person name="Miller M.E."/>
            <person name="Silverstein K.A.T."/>
            <person name="Henningsen E."/>
            <person name="Hirsch C.D."/>
            <person name="Visser B."/>
            <person name="Pretorius Z.A."/>
            <person name="Steffenson B.J."/>
            <person name="Schwessinger B."/>
            <person name="Dodds P.N."/>
            <person name="Figueroa M."/>
        </authorList>
    </citation>
    <scope>NUCLEOTIDE SEQUENCE [LARGE SCALE GENOMIC DNA]</scope>
    <source>
        <strain evidence="1">21-0</strain>
    </source>
</reference>
<sequence>MASTYCFQIRPPLIMGYYTAVMARSVEGAGTQAPVLAVRSWSLWTSGEGPVEEDVSQMKGLHYRATEIDNQAGALY</sequence>
<protein>
    <submittedName>
        <fullName evidence="1">Uncharacterized protein</fullName>
    </submittedName>
</protein>
<dbReference type="AlphaFoldDB" id="A0A5B0QVU3"/>
<proteinExistence type="predicted"/>
<keyword evidence="2" id="KW-1185">Reference proteome</keyword>
<accession>A0A5B0QVU3</accession>
<evidence type="ECO:0000313" key="1">
    <source>
        <dbReference type="EMBL" id="KAA1117432.1"/>
    </source>
</evidence>